<evidence type="ECO:0000313" key="1">
    <source>
        <dbReference type="EMBL" id="EFF74598.1"/>
    </source>
</evidence>
<dbReference type="HOGENOM" id="CLU_3211039_0_0_4"/>
<dbReference type="PATRIC" id="fig|742159.3.peg.4994"/>
<dbReference type="EMBL" id="ADMS01000094">
    <property type="protein sequence ID" value="EFF74598.1"/>
    <property type="molecule type" value="Genomic_DNA"/>
</dbReference>
<comment type="caution">
    <text evidence="1">The sequence shown here is derived from an EMBL/GenBank/DDBJ whole genome shotgun (WGS) entry which is preliminary data.</text>
</comment>
<accession>D4XES1</accession>
<evidence type="ECO:0000313" key="2">
    <source>
        <dbReference type="Proteomes" id="UP000004510"/>
    </source>
</evidence>
<gene>
    <name evidence="1" type="ORF">HMPREF0004_3968</name>
</gene>
<dbReference type="Proteomes" id="UP000004510">
    <property type="component" value="Unassembled WGS sequence"/>
</dbReference>
<protein>
    <submittedName>
        <fullName evidence="1">Uncharacterized protein</fullName>
    </submittedName>
</protein>
<dbReference type="AlphaFoldDB" id="D4XES1"/>
<reference evidence="2" key="1">
    <citation type="submission" date="2010-03" db="EMBL/GenBank/DDBJ databases">
        <title>Complete sequence of Mobiluncus curtisii ATCC 43063.</title>
        <authorList>
            <person name="Muzny D."/>
            <person name="Qin X."/>
            <person name="Deng J."/>
            <person name="Jiang H."/>
            <person name="Liu Y."/>
            <person name="Qu J."/>
            <person name="Song X.-Z."/>
            <person name="Zhang L."/>
            <person name="Thornton R."/>
            <person name="Coyle M."/>
            <person name="Francisco L."/>
            <person name="Jackson L."/>
            <person name="Javaid M."/>
            <person name="Korchina V."/>
            <person name="Kovar C."/>
            <person name="Mata R."/>
            <person name="Mathew T."/>
            <person name="Ngo R."/>
            <person name="Nguyen L."/>
            <person name="Nguyen N."/>
            <person name="Okwuonu G."/>
            <person name="Ongeri F."/>
            <person name="Pham C."/>
            <person name="Simmons D."/>
            <person name="Wilczek-Boney K."/>
            <person name="Hale W."/>
            <person name="Jakkamsetti A."/>
            <person name="Pham P."/>
            <person name="Ruth R."/>
            <person name="San Lucas F."/>
            <person name="Warren J."/>
            <person name="Zhang J."/>
            <person name="Zhao Z."/>
            <person name="Zhou C."/>
            <person name="Zhu D."/>
            <person name="Lee S."/>
            <person name="Bess C."/>
            <person name="Blankenburg K."/>
            <person name="Forbes L."/>
            <person name="Fu Q."/>
            <person name="Gubbala S."/>
            <person name="Hirani K."/>
            <person name="Jayaseelan J.C."/>
            <person name="Lara F."/>
            <person name="Munidasa M."/>
            <person name="Palculict T."/>
            <person name="Patil S."/>
            <person name="Pu L.-L."/>
            <person name="Saada N."/>
            <person name="Tang L."/>
            <person name="Weissenberger G."/>
            <person name="Zhu Y."/>
            <person name="Hemphill L."/>
            <person name="Shang Y."/>
            <person name="Youmans B."/>
            <person name="Ayvaz T."/>
            <person name="Ross M."/>
            <person name="Santibanez J."/>
            <person name="Aqrawi P."/>
            <person name="Gross S."/>
            <person name="Joshi V."/>
            <person name="Fowler G."/>
            <person name="Nazareth L."/>
            <person name="Reid J."/>
            <person name="Worley K."/>
            <person name="Petrosino J."/>
            <person name="Highlander S."/>
            <person name="Gibbs R."/>
            <person name="Gibbs R."/>
        </authorList>
    </citation>
    <scope>NUCLEOTIDE SEQUENCE [LARGE SCALE GENOMIC DNA]</scope>
    <source>
        <strain evidence="2">ATCC 43553</strain>
    </source>
</reference>
<proteinExistence type="predicted"/>
<organism evidence="1 2">
    <name type="scientific">Achromobacter piechaudii ATCC 43553</name>
    <dbReference type="NCBI Taxonomy" id="742159"/>
    <lineage>
        <taxon>Bacteria</taxon>
        <taxon>Pseudomonadati</taxon>
        <taxon>Pseudomonadota</taxon>
        <taxon>Betaproteobacteria</taxon>
        <taxon>Burkholderiales</taxon>
        <taxon>Alcaligenaceae</taxon>
        <taxon>Achromobacter</taxon>
    </lineage>
</organism>
<sequence length="44" mass="5039">MPIQSLNWHRPPVGARVMSFRHCQISHPKIDMESLCSKAVLSLH</sequence>
<name>D4XES1_9BURK</name>